<dbReference type="AlphaFoldDB" id="A0A3B9H0E4"/>
<dbReference type="RefSeq" id="WP_272989852.1">
    <property type="nucleotide sequence ID" value="NZ_CALCOC010000311.1"/>
</dbReference>
<dbReference type="EMBL" id="DMAN01000300">
    <property type="protein sequence ID" value="HAE28169.1"/>
    <property type="molecule type" value="Genomic_DNA"/>
</dbReference>
<name>A0A3B9H0E4_9PROT</name>
<evidence type="ECO:0000313" key="2">
    <source>
        <dbReference type="Proteomes" id="UP000259610"/>
    </source>
</evidence>
<organism evidence="1 2">
    <name type="scientific">Hyphomonas adhaerens</name>
    <dbReference type="NCBI Taxonomy" id="81029"/>
    <lineage>
        <taxon>Bacteria</taxon>
        <taxon>Pseudomonadati</taxon>
        <taxon>Pseudomonadota</taxon>
        <taxon>Alphaproteobacteria</taxon>
        <taxon>Hyphomonadales</taxon>
        <taxon>Hyphomonadaceae</taxon>
        <taxon>Hyphomonas</taxon>
    </lineage>
</organism>
<evidence type="ECO:0000313" key="1">
    <source>
        <dbReference type="EMBL" id="HAE28169.1"/>
    </source>
</evidence>
<accession>A0A3B9H0E4</accession>
<reference evidence="1 2" key="1">
    <citation type="journal article" date="2018" name="Nat. Biotechnol.">
        <title>A standardized bacterial taxonomy based on genome phylogeny substantially revises the tree of life.</title>
        <authorList>
            <person name="Parks D.H."/>
            <person name="Chuvochina M."/>
            <person name="Waite D.W."/>
            <person name="Rinke C."/>
            <person name="Skarshewski A."/>
            <person name="Chaumeil P.A."/>
            <person name="Hugenholtz P."/>
        </authorList>
    </citation>
    <scope>NUCLEOTIDE SEQUENCE [LARGE SCALE GENOMIC DNA]</scope>
    <source>
        <strain evidence="1">UBA8733</strain>
    </source>
</reference>
<gene>
    <name evidence="1" type="ORF">DCG58_13480</name>
</gene>
<protein>
    <submittedName>
        <fullName evidence="1">Uncharacterized protein</fullName>
    </submittedName>
</protein>
<sequence>MIVPGVMGMRIIVSDAATVSRKVRRVRFQDYVWRGRKEWRSWIVTVTITEPAAFRMGDQMVVHPVIYEQLRRDADANADAVPARNPKPADIRQLTPRGETWDVNRYLGGRNLLSRITAT</sequence>
<proteinExistence type="predicted"/>
<dbReference type="Proteomes" id="UP000259610">
    <property type="component" value="Unassembled WGS sequence"/>
</dbReference>
<comment type="caution">
    <text evidence="1">The sequence shown here is derived from an EMBL/GenBank/DDBJ whole genome shotgun (WGS) entry which is preliminary data.</text>
</comment>